<dbReference type="InterPro" id="IPR059162">
    <property type="entry name" value="RIIAD1"/>
</dbReference>
<comment type="caution">
    <text evidence="1">The sequence shown here is derived from an EMBL/GenBank/DDBJ whole genome shotgun (WGS) entry which is preliminary data.</text>
</comment>
<name>A0A5J4X2R5_9EUKA</name>
<dbReference type="CDD" id="cd22971">
    <property type="entry name" value="DD_RIIAD1"/>
    <property type="match status" value="1"/>
</dbReference>
<organism evidence="1 2">
    <name type="scientific">Streblomastix strix</name>
    <dbReference type="NCBI Taxonomy" id="222440"/>
    <lineage>
        <taxon>Eukaryota</taxon>
        <taxon>Metamonada</taxon>
        <taxon>Preaxostyla</taxon>
        <taxon>Oxymonadida</taxon>
        <taxon>Streblomastigidae</taxon>
        <taxon>Streblomastix</taxon>
    </lineage>
</organism>
<accession>A0A5J4X2R5</accession>
<dbReference type="OrthoDB" id="10249338at2759"/>
<dbReference type="EMBL" id="SNRW01000455">
    <property type="protein sequence ID" value="KAA6401042.1"/>
    <property type="molecule type" value="Genomic_DNA"/>
</dbReference>
<dbReference type="AlphaFoldDB" id="A0A5J4X2R5"/>
<protein>
    <recommendedName>
        <fullName evidence="3">RIIa domain-containing protein</fullName>
    </recommendedName>
</protein>
<evidence type="ECO:0000313" key="1">
    <source>
        <dbReference type="EMBL" id="KAA6401042.1"/>
    </source>
</evidence>
<evidence type="ECO:0008006" key="3">
    <source>
        <dbReference type="Google" id="ProtNLM"/>
    </source>
</evidence>
<reference evidence="1 2" key="1">
    <citation type="submission" date="2019-03" db="EMBL/GenBank/DDBJ databases">
        <title>Single cell metagenomics reveals metabolic interactions within the superorganism composed of flagellate Streblomastix strix and complex community of Bacteroidetes bacteria on its surface.</title>
        <authorList>
            <person name="Treitli S.C."/>
            <person name="Kolisko M."/>
            <person name="Husnik F."/>
            <person name="Keeling P."/>
            <person name="Hampl V."/>
        </authorList>
    </citation>
    <scope>NUCLEOTIDE SEQUENCE [LARGE SCALE GENOMIC DNA]</scope>
    <source>
        <strain evidence="1">ST1C</strain>
    </source>
</reference>
<gene>
    <name evidence="1" type="ORF">EZS28_003435</name>
</gene>
<dbReference type="Proteomes" id="UP000324800">
    <property type="component" value="Unassembled WGS sequence"/>
</dbReference>
<proteinExistence type="predicted"/>
<evidence type="ECO:0000313" key="2">
    <source>
        <dbReference type="Proteomes" id="UP000324800"/>
    </source>
</evidence>
<sequence length="96" mass="11558">MNRAQILSNKQQEDLSEEKIDYKIASEKYIRNHPELSDLVRYLFNELVITKPQTKQDVLGYIFQFFEQPDLRVRVLQYAQQRESDLTDYNDMTSEH</sequence>